<dbReference type="STRING" id="39492.ERS852540_02613"/>
<proteinExistence type="predicted"/>
<keyword evidence="1" id="KW-0472">Membrane</keyword>
<keyword evidence="1" id="KW-0812">Transmembrane</keyword>
<dbReference type="Proteomes" id="UP000095662">
    <property type="component" value="Unassembled WGS sequence"/>
</dbReference>
<keyword evidence="1" id="KW-1133">Transmembrane helix</keyword>
<sequence length="150" mass="17038">MKHLKKLNFVVLPLAIWAITVIYVLLNKFIGTFTQNMEPSPVILTILVLIFNLGLQLLIICASTIYAVKKLDLTLKRVVISLPILYLLFGLFSPPSIYLFVFTDKWSFFSVQHPAMPSWKASIFITVQYGIVMLITTLIACRKKCASNQK</sequence>
<evidence type="ECO:0000313" key="2">
    <source>
        <dbReference type="EMBL" id="CUQ92865.1"/>
    </source>
</evidence>
<protein>
    <submittedName>
        <fullName evidence="2">Uncharacterized protein</fullName>
    </submittedName>
</protein>
<dbReference type="AlphaFoldDB" id="A0A174ZZT9"/>
<organism evidence="2 3">
    <name type="scientific">[Eubacterium] siraeum</name>
    <dbReference type="NCBI Taxonomy" id="39492"/>
    <lineage>
        <taxon>Bacteria</taxon>
        <taxon>Bacillati</taxon>
        <taxon>Bacillota</taxon>
        <taxon>Clostridia</taxon>
        <taxon>Eubacteriales</taxon>
        <taxon>Oscillospiraceae</taxon>
        <taxon>Oscillospiraceae incertae sedis</taxon>
    </lineage>
</organism>
<feature type="transmembrane region" description="Helical" evidence="1">
    <location>
        <begin position="80"/>
        <end position="101"/>
    </location>
</feature>
<feature type="transmembrane region" description="Helical" evidence="1">
    <location>
        <begin position="121"/>
        <end position="141"/>
    </location>
</feature>
<gene>
    <name evidence="2" type="ORF">ERS852540_02613</name>
</gene>
<accession>A0A174ZZT9</accession>
<feature type="transmembrane region" description="Helical" evidence="1">
    <location>
        <begin position="7"/>
        <end position="26"/>
    </location>
</feature>
<name>A0A174ZZT9_9FIRM</name>
<evidence type="ECO:0000313" key="3">
    <source>
        <dbReference type="Proteomes" id="UP000095662"/>
    </source>
</evidence>
<evidence type="ECO:0000256" key="1">
    <source>
        <dbReference type="SAM" id="Phobius"/>
    </source>
</evidence>
<reference evidence="2 3" key="1">
    <citation type="submission" date="2015-09" db="EMBL/GenBank/DDBJ databases">
        <authorList>
            <consortium name="Pathogen Informatics"/>
        </authorList>
    </citation>
    <scope>NUCLEOTIDE SEQUENCE [LARGE SCALE GENOMIC DNA]</scope>
    <source>
        <strain evidence="2 3">2789STDY5834928</strain>
    </source>
</reference>
<dbReference type="EMBL" id="CZBY01000038">
    <property type="protein sequence ID" value="CUQ92865.1"/>
    <property type="molecule type" value="Genomic_DNA"/>
</dbReference>
<feature type="transmembrane region" description="Helical" evidence="1">
    <location>
        <begin position="46"/>
        <end position="68"/>
    </location>
</feature>